<dbReference type="InterPro" id="IPR001610">
    <property type="entry name" value="PAC"/>
</dbReference>
<feature type="domain" description="PAS" evidence="12">
    <location>
        <begin position="40"/>
        <end position="86"/>
    </location>
</feature>
<dbReference type="GO" id="GO:0000155">
    <property type="term" value="F:phosphorelay sensor kinase activity"/>
    <property type="evidence" value="ECO:0007669"/>
    <property type="project" value="InterPro"/>
</dbReference>
<dbReference type="Pfam" id="PF00512">
    <property type="entry name" value="HisKA"/>
    <property type="match status" value="1"/>
</dbReference>
<dbReference type="SUPFAM" id="SSF47384">
    <property type="entry name" value="Homodimeric domain of signal transducing histidine kinase"/>
    <property type="match status" value="1"/>
</dbReference>
<dbReference type="Pfam" id="PF01590">
    <property type="entry name" value="GAF"/>
    <property type="match status" value="1"/>
</dbReference>
<dbReference type="Proteomes" id="UP001050975">
    <property type="component" value="Unassembled WGS sequence"/>
</dbReference>
<dbReference type="Gene3D" id="3.40.50.2300">
    <property type="match status" value="1"/>
</dbReference>
<evidence type="ECO:0000256" key="7">
    <source>
        <dbReference type="ARBA" id="ARBA00023012"/>
    </source>
</evidence>
<evidence type="ECO:0000259" key="11">
    <source>
        <dbReference type="PROSITE" id="PS50110"/>
    </source>
</evidence>
<dbReference type="Pfam" id="PF13188">
    <property type="entry name" value="PAS_8"/>
    <property type="match status" value="1"/>
</dbReference>
<dbReference type="InterPro" id="IPR005467">
    <property type="entry name" value="His_kinase_dom"/>
</dbReference>
<dbReference type="InterPro" id="IPR000700">
    <property type="entry name" value="PAS-assoc_C"/>
</dbReference>
<proteinExistence type="inferred from homology"/>
<dbReference type="EC" id="2.7.13.3" evidence="3"/>
<evidence type="ECO:0000313" key="15">
    <source>
        <dbReference type="Proteomes" id="UP001050975"/>
    </source>
</evidence>
<dbReference type="InterPro" id="IPR013656">
    <property type="entry name" value="PAS_4"/>
</dbReference>
<keyword evidence="4 8" id="KW-0597">Phosphoprotein</keyword>
<dbReference type="EMBL" id="BLAY01000077">
    <property type="protein sequence ID" value="GET39904.1"/>
    <property type="molecule type" value="Genomic_DNA"/>
</dbReference>
<feature type="domain" description="PAS" evidence="12">
    <location>
        <begin position="149"/>
        <end position="207"/>
    </location>
</feature>
<comment type="catalytic activity">
    <reaction evidence="1">
        <text>ATP + protein L-histidine = ADP + protein N-phospho-L-histidine.</text>
        <dbReference type="EC" id="2.7.13.3"/>
    </reaction>
</comment>
<feature type="domain" description="Response regulatory" evidence="11">
    <location>
        <begin position="1604"/>
        <end position="1718"/>
    </location>
</feature>
<evidence type="ECO:0000256" key="4">
    <source>
        <dbReference type="ARBA" id="ARBA00022553"/>
    </source>
</evidence>
<keyword evidence="7" id="KW-0902">Two-component regulatory system</keyword>
<evidence type="ECO:0000259" key="12">
    <source>
        <dbReference type="PROSITE" id="PS50112"/>
    </source>
</evidence>
<evidence type="ECO:0000259" key="10">
    <source>
        <dbReference type="PROSITE" id="PS50109"/>
    </source>
</evidence>
<evidence type="ECO:0000256" key="6">
    <source>
        <dbReference type="ARBA" id="ARBA00022777"/>
    </source>
</evidence>
<feature type="domain" description="Phytochrome chromophore attachment site" evidence="9">
    <location>
        <begin position="1074"/>
        <end position="1210"/>
    </location>
</feature>
<feature type="domain" description="PAC" evidence="13">
    <location>
        <begin position="1006"/>
        <end position="1054"/>
    </location>
</feature>
<dbReference type="SUPFAM" id="SSF55781">
    <property type="entry name" value="GAF domain-like"/>
    <property type="match status" value="2"/>
</dbReference>
<dbReference type="PROSITE" id="PS50109">
    <property type="entry name" value="HIS_KIN"/>
    <property type="match status" value="1"/>
</dbReference>
<dbReference type="SMART" id="SM00388">
    <property type="entry name" value="HisKA"/>
    <property type="match status" value="1"/>
</dbReference>
<dbReference type="SMART" id="SM00387">
    <property type="entry name" value="HATPase_c"/>
    <property type="match status" value="1"/>
</dbReference>
<evidence type="ECO:0000256" key="8">
    <source>
        <dbReference type="PROSITE-ProRule" id="PRU00169"/>
    </source>
</evidence>
<dbReference type="Pfam" id="PF02518">
    <property type="entry name" value="HATPase_c"/>
    <property type="match status" value="1"/>
</dbReference>
<dbReference type="SUPFAM" id="SSF55874">
    <property type="entry name" value="ATPase domain of HSP90 chaperone/DNA topoisomerase II/histidine kinase"/>
    <property type="match status" value="1"/>
</dbReference>
<dbReference type="Gene3D" id="3.30.565.10">
    <property type="entry name" value="Histidine kinase-like ATPase, C-terminal domain"/>
    <property type="match status" value="1"/>
</dbReference>
<gene>
    <name evidence="14" type="ORF">MiSe_46760</name>
</gene>
<keyword evidence="15" id="KW-1185">Reference proteome</keyword>
<dbReference type="CDD" id="cd17546">
    <property type="entry name" value="REC_hyHK_CKI1_RcsC-like"/>
    <property type="match status" value="1"/>
</dbReference>
<evidence type="ECO:0000256" key="5">
    <source>
        <dbReference type="ARBA" id="ARBA00022679"/>
    </source>
</evidence>
<reference evidence="14" key="1">
    <citation type="submission" date="2019-10" db="EMBL/GenBank/DDBJ databases">
        <title>Draft genome sequece of Microseira wollei NIES-4236.</title>
        <authorList>
            <person name="Yamaguchi H."/>
            <person name="Suzuki S."/>
            <person name="Kawachi M."/>
        </authorList>
    </citation>
    <scope>NUCLEOTIDE SEQUENCE</scope>
    <source>
        <strain evidence="14">NIES-4236</strain>
    </source>
</reference>
<dbReference type="PROSITE" id="PS50110">
    <property type="entry name" value="RESPONSE_REGULATORY"/>
    <property type="match status" value="1"/>
</dbReference>
<dbReference type="SUPFAM" id="SSF52172">
    <property type="entry name" value="CheY-like"/>
    <property type="match status" value="1"/>
</dbReference>
<feature type="domain" description="PAS" evidence="12">
    <location>
        <begin position="418"/>
        <end position="465"/>
    </location>
</feature>
<dbReference type="InterPro" id="IPR029016">
    <property type="entry name" value="GAF-like_dom_sf"/>
</dbReference>
<dbReference type="Pfam" id="PF08447">
    <property type="entry name" value="PAS_3"/>
    <property type="match status" value="4"/>
</dbReference>
<feature type="domain" description="PAS" evidence="12">
    <location>
        <begin position="1223"/>
        <end position="1293"/>
    </location>
</feature>
<dbReference type="InterPro" id="IPR011006">
    <property type="entry name" value="CheY-like_superfamily"/>
</dbReference>
<dbReference type="Pfam" id="PF08448">
    <property type="entry name" value="PAS_4"/>
    <property type="match status" value="2"/>
</dbReference>
<dbReference type="InterPro" id="IPR003018">
    <property type="entry name" value="GAF"/>
</dbReference>
<dbReference type="Gene3D" id="2.10.70.100">
    <property type="match status" value="2"/>
</dbReference>
<feature type="domain" description="PAC" evidence="13">
    <location>
        <begin position="214"/>
        <end position="264"/>
    </location>
</feature>
<dbReference type="InterPro" id="IPR003661">
    <property type="entry name" value="HisK_dim/P_dom"/>
</dbReference>
<dbReference type="PROSITE" id="PS50113">
    <property type="entry name" value="PAC"/>
    <property type="match status" value="5"/>
</dbReference>
<dbReference type="Pfam" id="PF13426">
    <property type="entry name" value="PAS_9"/>
    <property type="match status" value="1"/>
</dbReference>
<feature type="domain" description="Histidine kinase" evidence="10">
    <location>
        <begin position="1360"/>
        <end position="1585"/>
    </location>
</feature>
<keyword evidence="5" id="KW-0808">Transferase</keyword>
<dbReference type="InterPro" id="IPR035965">
    <property type="entry name" value="PAS-like_dom_sf"/>
</dbReference>
<dbReference type="InterPro" id="IPR013655">
    <property type="entry name" value="PAS_fold_3"/>
</dbReference>
<evidence type="ECO:0000259" key="13">
    <source>
        <dbReference type="PROSITE" id="PS50113"/>
    </source>
</evidence>
<dbReference type="NCBIfam" id="TIGR00229">
    <property type="entry name" value="sensory_box"/>
    <property type="match status" value="7"/>
</dbReference>
<protein>
    <recommendedName>
        <fullName evidence="3">histidine kinase</fullName>
        <ecNumber evidence="3">2.7.13.3</ecNumber>
    </recommendedName>
</protein>
<evidence type="ECO:0000256" key="1">
    <source>
        <dbReference type="ARBA" id="ARBA00000085"/>
    </source>
</evidence>
<feature type="domain" description="PAC" evidence="13">
    <location>
        <begin position="887"/>
        <end position="939"/>
    </location>
</feature>
<dbReference type="SMART" id="SM00065">
    <property type="entry name" value="GAF"/>
    <property type="match status" value="2"/>
</dbReference>
<dbReference type="InterPro" id="IPR004358">
    <property type="entry name" value="Sig_transdc_His_kin-like_C"/>
</dbReference>
<name>A0AAV3XC69_9CYAN</name>
<dbReference type="PANTHER" id="PTHR43304">
    <property type="entry name" value="PHYTOCHROME-LIKE PROTEIN CPH1"/>
    <property type="match status" value="1"/>
</dbReference>
<dbReference type="SUPFAM" id="SSF55785">
    <property type="entry name" value="PYP-like sensor domain (PAS domain)"/>
    <property type="match status" value="8"/>
</dbReference>
<dbReference type="InterPro" id="IPR003594">
    <property type="entry name" value="HATPase_dom"/>
</dbReference>
<dbReference type="CDD" id="cd00082">
    <property type="entry name" value="HisKA"/>
    <property type="match status" value="1"/>
</dbReference>
<dbReference type="SMART" id="SM00091">
    <property type="entry name" value="PAS"/>
    <property type="match status" value="7"/>
</dbReference>
<feature type="domain" description="PAS" evidence="12">
    <location>
        <begin position="933"/>
        <end position="988"/>
    </location>
</feature>
<dbReference type="Gene3D" id="3.30.450.40">
    <property type="match status" value="2"/>
</dbReference>
<dbReference type="InterPro" id="IPR016132">
    <property type="entry name" value="Phyto_chromo_attachment"/>
</dbReference>
<feature type="domain" description="PAC" evidence="13">
    <location>
        <begin position="468"/>
        <end position="520"/>
    </location>
</feature>
<evidence type="ECO:0000256" key="3">
    <source>
        <dbReference type="ARBA" id="ARBA00012438"/>
    </source>
</evidence>
<dbReference type="PRINTS" id="PR00344">
    <property type="entry name" value="BCTRLSENSOR"/>
</dbReference>
<comment type="similarity">
    <text evidence="2">In the N-terminal section; belongs to the phytochrome family.</text>
</comment>
<dbReference type="RefSeq" id="WP_226585583.1">
    <property type="nucleotide sequence ID" value="NZ_BLAY01000077.1"/>
</dbReference>
<feature type="modified residue" description="4-aspartylphosphate" evidence="8">
    <location>
        <position position="1655"/>
    </location>
</feature>
<keyword evidence="6 14" id="KW-0418">Kinase</keyword>
<dbReference type="Gene3D" id="1.10.287.130">
    <property type="match status" value="1"/>
</dbReference>
<dbReference type="CDD" id="cd00130">
    <property type="entry name" value="PAS"/>
    <property type="match status" value="7"/>
</dbReference>
<dbReference type="InterPro" id="IPR052162">
    <property type="entry name" value="Sensor_kinase/Photoreceptor"/>
</dbReference>
<dbReference type="Pfam" id="PF00072">
    <property type="entry name" value="Response_reg"/>
    <property type="match status" value="1"/>
</dbReference>
<dbReference type="InterPro" id="IPR000014">
    <property type="entry name" value="PAS"/>
</dbReference>
<sequence length="1726" mass="196450">MSQSDAAAKYLQSSLIMADIAIAAISSFRVWENRDWEYEYWSTGCEELFGYTVQELMADKTLWLSQVFPEDRETIVMPLFEALFAKRNTTAEYRFYRKDGSVCWISSTCVCQKIEDSCWTIAAVHHDISDTATATLRERKQAEAESRQTEAEFRAMFNLTGVGMAQADIKTRRFLRANAAFCAITGYTEAELLALTVDDINHSDDRDLPHGDSYQSEKRYLRKDGSAIDVEVTVSAFAEAGKQSYLVLIKDITEVKQLEASRQQAEAAVQESHQQMLAIWESITDAYTMLDLEWRIVYANSTSMRQLCQLANLEPEEILGKSHWEVFPWTVGQSIEREYRRAMAQQVPVHLEVLYEPTGNWFEIHAYPSPVGLGLYFRDISDRKQLEIALQSSAEKLCLALDLNTIGIWEWHIATGDVFWNASHYIVLGYQPGEIEPSYQRWRDRVHPDDIEFAEQKIIQALETHADYEAELRLVLDDGSIRWLHSKGRAVYDEAGQPVRMVGVEYDITDRKLAEAALRQSEAKYRTLFNSIDEGYFLADVIFDENDQPVDIFYLEANPAAIAMLGQDFTGRRLREINPNYESYWYEIFGCVARTGQGQRLERYSGPDQTWYDFYVFKVGDSDSRRIAIIFQNISDRKRREANAAFLAEIADDFSRLSSAEEIIQAVGAKLGAYLNVTTCNFCQVDEVQDEVVYLGRWNPEGAFRLPDRICLSEQVSEDFRRRVRAGETIVSENTQTNSVTNPKANAAIGALSFITVPFHKDGEWKYLFSINDMLPRTWREDEIELVREVANRTFPRLDRACAEAALRENEEMRRLALAGARAGSWNWDLLTGKLTWSSETYHLHGLNPDEGLPEYEDWYNTLLHPDDRQWVNAYVLQAIEQRLPEIELEFRIIHPQQGIRWLLSRGRPTLNDRGELIRLSGINLDISDRKQAEQERERFLAVGSDLQVITGSNGYFLWVSPTFETTLGWTAEEMTSRPWTEFVHPDDINPSVTETTSLFSGKETIAFENRYRHKDGSYRWLLCKVQSYPEELVLYGAAVDITDRKQAELALQQQIEREQAIADISQDIRRSLDLNEVLSRTVERVRQLLNTDRVIIFRFRPDWQGEVIMESVGAEWKPILSITIFDPCFEDRYIEPYRQGRIATITDIDTEDLKPCYVELLKQFQVKANLVIPLLQGEQLWGLLIAHQCSAPRQWENTEIELLQQLANQVSIAIQQSELYQKIREQAALIDIATDAIFVRDLDNRILFWNQGAERLYGWTAAAALGKTADELFDKKSASQLAENLNIAIEKGFWQGELEQVTKSGKEVKVASRWTLVRDESEQPKSILVVNSDITEKKQLEKQFYRAQRLESIGTLASGIAHDLNNILTPILAISHLLPLKFRNLDEQTRQMLELLEVSANRGTSLVKQVLSFSRGQEGQRVILQVGHLLSEVVSIANKTFPKSIQISTNIPTMELWTISADTTQIHQVLMNLIINARDAMPNGGSLKISAENRYLDQNYAGINVEAQVGFYVIVSISDTGIGIPPELLERIFDPFFTTKEIGQGTGLGLATVQGIVKNHGGFVKVYSEIGNGTQFQVFLPACEGQLSQPIPDEELPIGNGELILIVDDEATIRQIAKTSLENYNYRTLFASDGIEALSLYAQHQQEISVVLMDLMMPNLDGLTAIRALQKINPQVKAIATSGLSANSELALAVNVKTFLLKPYMLKDLLNALHEVISTTNSQTD</sequence>
<dbReference type="PANTHER" id="PTHR43304:SF1">
    <property type="entry name" value="PAC DOMAIN-CONTAINING PROTEIN"/>
    <property type="match status" value="1"/>
</dbReference>
<dbReference type="Gene3D" id="3.30.450.20">
    <property type="entry name" value="PAS domain"/>
    <property type="match status" value="8"/>
</dbReference>
<dbReference type="InterPro" id="IPR001789">
    <property type="entry name" value="Sig_transdc_resp-reg_receiver"/>
</dbReference>
<evidence type="ECO:0000259" key="9">
    <source>
        <dbReference type="PROSITE" id="PS50046"/>
    </source>
</evidence>
<dbReference type="SMART" id="SM00086">
    <property type="entry name" value="PAC"/>
    <property type="match status" value="6"/>
</dbReference>
<dbReference type="PROSITE" id="PS50046">
    <property type="entry name" value="PHYTOCHROME_2"/>
    <property type="match status" value="1"/>
</dbReference>
<organism evidence="14 15">
    <name type="scientific">Microseira wollei NIES-4236</name>
    <dbReference type="NCBI Taxonomy" id="2530354"/>
    <lineage>
        <taxon>Bacteria</taxon>
        <taxon>Bacillati</taxon>
        <taxon>Cyanobacteriota</taxon>
        <taxon>Cyanophyceae</taxon>
        <taxon>Oscillatoriophycideae</taxon>
        <taxon>Aerosakkonematales</taxon>
        <taxon>Aerosakkonemataceae</taxon>
        <taxon>Microseira</taxon>
    </lineage>
</organism>
<dbReference type="PROSITE" id="PS50112">
    <property type="entry name" value="PAS"/>
    <property type="match status" value="5"/>
</dbReference>
<dbReference type="SMART" id="SM00448">
    <property type="entry name" value="REC"/>
    <property type="match status" value="1"/>
</dbReference>
<comment type="caution">
    <text evidence="14">The sequence shown here is derived from an EMBL/GenBank/DDBJ whole genome shotgun (WGS) entry which is preliminary data.</text>
</comment>
<evidence type="ECO:0000313" key="14">
    <source>
        <dbReference type="EMBL" id="GET39904.1"/>
    </source>
</evidence>
<dbReference type="InterPro" id="IPR036890">
    <property type="entry name" value="HATPase_C_sf"/>
</dbReference>
<evidence type="ECO:0000256" key="2">
    <source>
        <dbReference type="ARBA" id="ARBA00006402"/>
    </source>
</evidence>
<feature type="domain" description="PAC" evidence="13">
    <location>
        <begin position="1295"/>
        <end position="1347"/>
    </location>
</feature>
<accession>A0AAV3XC69</accession>
<dbReference type="InterPro" id="IPR036097">
    <property type="entry name" value="HisK_dim/P_sf"/>
</dbReference>